<evidence type="ECO:0000313" key="5">
    <source>
        <dbReference type="EMBL" id="EGL40343.1"/>
    </source>
</evidence>
<evidence type="ECO:0000313" key="6">
    <source>
        <dbReference type="Proteomes" id="UP000004018"/>
    </source>
</evidence>
<sequence>MATIIALASGKGGVGKTLLTAALSLALHRQGKKVLAADADMGLRNLDLMFGMQDEVLWDGGDSIKQRCRFREAVLEVLPGLDFLPASQRHTWEKLDAPAFQYGIEKLARAYDYVVVDCPPGRGYAYKAATAIADRLLLVVAPTRTSVRDVSRMIQYCRKHKQTHYAVLLNNFLGHTDPAYLSAAAVLQALDSPPLAGILPHREEIHAAAQQGTLVQVKENPFFTSLQYTVTYIQTQKSVDPQTVWDSWRTAGTERSSLPTAAGDEATAPGEVSIPEKALRSLQEAAAVAAQWQSPTAAVEMDEAAGKPAEAAGKISWQQRRDRSYAWRRYRR</sequence>
<feature type="region of interest" description="Disordered" evidence="3">
    <location>
        <begin position="299"/>
        <end position="332"/>
    </location>
</feature>
<evidence type="ECO:0000256" key="1">
    <source>
        <dbReference type="ARBA" id="ARBA00022741"/>
    </source>
</evidence>
<keyword evidence="2" id="KW-0067">ATP-binding</keyword>
<comment type="caution">
    <text evidence="5">The sequence shown here is derived from an EMBL/GenBank/DDBJ whole genome shotgun (WGS) entry which is preliminary data.</text>
</comment>
<dbReference type="PANTHER" id="PTHR43384:SF6">
    <property type="entry name" value="SEPTUM SITE-DETERMINING PROTEIN MIND HOMOLOG, CHLOROPLASTIC"/>
    <property type="match status" value="1"/>
</dbReference>
<evidence type="ECO:0000256" key="2">
    <source>
        <dbReference type="ARBA" id="ARBA00022840"/>
    </source>
</evidence>
<name>A0ABN0D0H4_9FIRM</name>
<keyword evidence="1" id="KW-0547">Nucleotide-binding</keyword>
<dbReference type="PANTHER" id="PTHR43384">
    <property type="entry name" value="SEPTUM SITE-DETERMINING PROTEIN MIND HOMOLOG, CHLOROPLASTIC-RELATED"/>
    <property type="match status" value="1"/>
</dbReference>
<accession>A0ABN0D0H4</accession>
<dbReference type="InterPro" id="IPR050625">
    <property type="entry name" value="ParA/MinD_ATPase"/>
</dbReference>
<feature type="domain" description="AAA" evidence="4">
    <location>
        <begin position="3"/>
        <end position="163"/>
    </location>
</feature>
<dbReference type="Proteomes" id="UP000004018">
    <property type="component" value="Unassembled WGS sequence"/>
</dbReference>
<gene>
    <name evidence="5" type="ORF">HMPREF1039_0683</name>
</gene>
<proteinExistence type="predicted"/>
<evidence type="ECO:0000256" key="3">
    <source>
        <dbReference type="SAM" id="MobiDB-lite"/>
    </source>
</evidence>
<reference evidence="5 6" key="1">
    <citation type="submission" date="2011-04" db="EMBL/GenBank/DDBJ databases">
        <authorList>
            <person name="Harkins D.M."/>
            <person name="Madupu R."/>
            <person name="Durkin A.S."/>
            <person name="Torralba M."/>
            <person name="Methe B."/>
            <person name="Sutton G.G."/>
            <person name="Nelson K.E."/>
        </authorList>
    </citation>
    <scope>NUCLEOTIDE SEQUENCE [LARGE SCALE GENOMIC DNA]</scope>
    <source>
        <strain evidence="5 6">UPII 199-6</strain>
    </source>
</reference>
<dbReference type="Gene3D" id="3.40.50.300">
    <property type="entry name" value="P-loop containing nucleotide triphosphate hydrolases"/>
    <property type="match status" value="1"/>
</dbReference>
<evidence type="ECO:0000259" key="4">
    <source>
        <dbReference type="Pfam" id="PF13614"/>
    </source>
</evidence>
<keyword evidence="6" id="KW-1185">Reference proteome</keyword>
<dbReference type="EMBL" id="AFIJ01000029">
    <property type="protein sequence ID" value="EGL40343.1"/>
    <property type="molecule type" value="Genomic_DNA"/>
</dbReference>
<dbReference type="RefSeq" id="WP_007391206.1">
    <property type="nucleotide sequence ID" value="NZ_AFIJ01000029.1"/>
</dbReference>
<dbReference type="Pfam" id="PF13614">
    <property type="entry name" value="AAA_31"/>
    <property type="match status" value="1"/>
</dbReference>
<dbReference type="SUPFAM" id="SSF52540">
    <property type="entry name" value="P-loop containing nucleoside triphosphate hydrolases"/>
    <property type="match status" value="1"/>
</dbReference>
<dbReference type="InterPro" id="IPR027417">
    <property type="entry name" value="P-loop_NTPase"/>
</dbReference>
<protein>
    <submittedName>
        <fullName evidence="5">CobQ/CobB/MinD/ParA nucleotide binding domain protein</fullName>
    </submittedName>
</protein>
<organism evidence="5 6">
    <name type="scientific">Megasphaera lornae</name>
    <dbReference type="NCBI Taxonomy" id="1000568"/>
    <lineage>
        <taxon>Bacteria</taxon>
        <taxon>Bacillati</taxon>
        <taxon>Bacillota</taxon>
        <taxon>Negativicutes</taxon>
        <taxon>Veillonellales</taxon>
        <taxon>Veillonellaceae</taxon>
        <taxon>Megasphaera</taxon>
    </lineage>
</organism>
<dbReference type="InterPro" id="IPR025669">
    <property type="entry name" value="AAA_dom"/>
</dbReference>